<dbReference type="Gene3D" id="3.40.50.150">
    <property type="entry name" value="Vaccinia Virus protein VP39"/>
    <property type="match status" value="1"/>
</dbReference>
<gene>
    <name evidence="2" type="ORF">K0T92_19965</name>
</gene>
<feature type="domain" description="Methyltransferase type 11" evidence="1">
    <location>
        <begin position="133"/>
        <end position="188"/>
    </location>
</feature>
<accession>A0ABS7DAT9</accession>
<evidence type="ECO:0000259" key="1">
    <source>
        <dbReference type="Pfam" id="PF08241"/>
    </source>
</evidence>
<dbReference type="InterPro" id="IPR029063">
    <property type="entry name" value="SAM-dependent_MTases_sf"/>
</dbReference>
<comment type="caution">
    <text evidence="2">The sequence shown here is derived from an EMBL/GenBank/DDBJ whole genome shotgun (WGS) entry which is preliminary data.</text>
</comment>
<dbReference type="GO" id="GO:0032259">
    <property type="term" value="P:methylation"/>
    <property type="evidence" value="ECO:0007669"/>
    <property type="project" value="UniProtKB-KW"/>
</dbReference>
<dbReference type="EMBL" id="JAHZIJ010000019">
    <property type="protein sequence ID" value="MBW7476996.1"/>
    <property type="molecule type" value="Genomic_DNA"/>
</dbReference>
<protein>
    <submittedName>
        <fullName evidence="2">Class I SAM-dependent methyltransferase</fullName>
    </submittedName>
</protein>
<name>A0ABS7DAT9_9BACL</name>
<sequence>MSGGERKMRGYEQIGVAMTCRSFDEYVNMFDLTAEEELQSGPILDIAAGGSSFTASARERGYEATAVDPRYALESIQWIEEARAEIATSTAKLERIKDNFDWTYYGDLSRHQAGREASHQRFAAHIGTAEGRSHYKEGSLPELPFEDGQFSLVLCSHFLFLYGEQFDYGFHEAALLEMMRVCRPGGVIRVYPIMTLQWERYPHLDRVMESIRSHGGTAELYASKLPFIPGADAGLVIRR</sequence>
<organism evidence="2 3">
    <name type="scientific">Paenibacillus oenotherae</name>
    <dbReference type="NCBI Taxonomy" id="1435645"/>
    <lineage>
        <taxon>Bacteria</taxon>
        <taxon>Bacillati</taxon>
        <taxon>Bacillota</taxon>
        <taxon>Bacilli</taxon>
        <taxon>Bacillales</taxon>
        <taxon>Paenibacillaceae</taxon>
        <taxon>Paenibacillus</taxon>
    </lineage>
</organism>
<keyword evidence="2" id="KW-0489">Methyltransferase</keyword>
<reference evidence="2 3" key="1">
    <citation type="submission" date="2021-07" db="EMBL/GenBank/DDBJ databases">
        <title>Paenibacillus radiodurans sp. nov., isolated from the southeastern edge of Tengger Desert.</title>
        <authorList>
            <person name="Zhang G."/>
        </authorList>
    </citation>
    <scope>NUCLEOTIDE SEQUENCE [LARGE SCALE GENOMIC DNA]</scope>
    <source>
        <strain evidence="2 3">DT7-4</strain>
    </source>
</reference>
<dbReference type="GO" id="GO:0008168">
    <property type="term" value="F:methyltransferase activity"/>
    <property type="evidence" value="ECO:0007669"/>
    <property type="project" value="UniProtKB-KW"/>
</dbReference>
<dbReference type="SUPFAM" id="SSF53335">
    <property type="entry name" value="S-adenosyl-L-methionine-dependent methyltransferases"/>
    <property type="match status" value="1"/>
</dbReference>
<dbReference type="Pfam" id="PF08241">
    <property type="entry name" value="Methyltransf_11"/>
    <property type="match status" value="1"/>
</dbReference>
<keyword evidence="3" id="KW-1185">Reference proteome</keyword>
<dbReference type="InterPro" id="IPR013216">
    <property type="entry name" value="Methyltransf_11"/>
</dbReference>
<evidence type="ECO:0000313" key="2">
    <source>
        <dbReference type="EMBL" id="MBW7476996.1"/>
    </source>
</evidence>
<keyword evidence="2" id="KW-0808">Transferase</keyword>
<proteinExistence type="predicted"/>
<dbReference type="Proteomes" id="UP000812277">
    <property type="component" value="Unassembled WGS sequence"/>
</dbReference>
<evidence type="ECO:0000313" key="3">
    <source>
        <dbReference type="Proteomes" id="UP000812277"/>
    </source>
</evidence>